<dbReference type="AlphaFoldDB" id="A0A7Y0EJ17"/>
<name>A0A7Y0EJ17_9CLOT</name>
<dbReference type="RefSeq" id="WP_169298955.1">
    <property type="nucleotide sequence ID" value="NZ_JABBNI010000036.1"/>
</dbReference>
<organism evidence="1 2">
    <name type="scientific">Clostridium muellerianum</name>
    <dbReference type="NCBI Taxonomy" id="2716538"/>
    <lineage>
        <taxon>Bacteria</taxon>
        <taxon>Bacillati</taxon>
        <taxon>Bacillota</taxon>
        <taxon>Clostridia</taxon>
        <taxon>Eubacteriales</taxon>
        <taxon>Clostridiaceae</taxon>
        <taxon>Clostridium</taxon>
    </lineage>
</organism>
<dbReference type="EMBL" id="JABBNI010000036">
    <property type="protein sequence ID" value="NMM64373.1"/>
    <property type="molecule type" value="Genomic_DNA"/>
</dbReference>
<protein>
    <submittedName>
        <fullName evidence="1">Uncharacterized protein</fullName>
    </submittedName>
</protein>
<keyword evidence="2" id="KW-1185">Reference proteome</keyword>
<accession>A0A7Y0EJ17</accession>
<proteinExistence type="predicted"/>
<comment type="caution">
    <text evidence="1">The sequence shown here is derived from an EMBL/GenBank/DDBJ whole genome shotgun (WGS) entry which is preliminary data.</text>
</comment>
<evidence type="ECO:0000313" key="1">
    <source>
        <dbReference type="EMBL" id="NMM64373.1"/>
    </source>
</evidence>
<sequence length="147" mass="17437">MSKEELIKQIAELRATMCYEAGCKTNGENMAFLEDDMRGLNRRKRLKQFFKKFEDDKQGFNKVKRLNKISKESLKKLQELKKETEKLDMMKFSYLMNINYNTFFLGKINELYGSRLPTCNEVYEAIQDCKEKCRKIGVDIRGTEYIV</sequence>
<gene>
    <name evidence="1" type="ORF">HBE96_17270</name>
</gene>
<reference evidence="1 2" key="1">
    <citation type="submission" date="2020-06" db="EMBL/GenBank/DDBJ databases">
        <title>Complete Genome Sequence of Clostridium muelleri sp. nov. P21T, an Acid-Alcohol Producing Acetogen Isolated from Old Hay.</title>
        <authorList>
            <person name="Duncan K.E."/>
            <person name="Tanner R.S."/>
        </authorList>
    </citation>
    <scope>NUCLEOTIDE SEQUENCE [LARGE SCALE GENOMIC DNA]</scope>
    <source>
        <strain evidence="1 2">P21</strain>
    </source>
</reference>
<evidence type="ECO:0000313" key="2">
    <source>
        <dbReference type="Proteomes" id="UP000537131"/>
    </source>
</evidence>
<dbReference type="Proteomes" id="UP000537131">
    <property type="component" value="Unassembled WGS sequence"/>
</dbReference>